<keyword evidence="7 8" id="KW-0472">Membrane</keyword>
<evidence type="ECO:0000256" key="7">
    <source>
        <dbReference type="ARBA" id="ARBA00023136"/>
    </source>
</evidence>
<protein>
    <recommendedName>
        <fullName evidence="9">ABC transmembrane type-1 domain-containing protein</fullName>
    </recommendedName>
</protein>
<proteinExistence type="inferred from homology"/>
<keyword evidence="4" id="KW-1003">Cell membrane</keyword>
<dbReference type="InterPro" id="IPR035906">
    <property type="entry name" value="MetI-like_sf"/>
</dbReference>
<comment type="similarity">
    <text evidence="2">Belongs to the binding-protein-dependent transport system permease family. CysTW subfamily.</text>
</comment>
<accession>A0A644YMH2</accession>
<name>A0A644YMH2_9ZZZZ</name>
<dbReference type="Pfam" id="PF00528">
    <property type="entry name" value="BPD_transp_1"/>
    <property type="match status" value="1"/>
</dbReference>
<evidence type="ECO:0000256" key="2">
    <source>
        <dbReference type="ARBA" id="ARBA00007069"/>
    </source>
</evidence>
<evidence type="ECO:0000256" key="1">
    <source>
        <dbReference type="ARBA" id="ARBA00004651"/>
    </source>
</evidence>
<dbReference type="InterPro" id="IPR000515">
    <property type="entry name" value="MetI-like"/>
</dbReference>
<keyword evidence="5 8" id="KW-0812">Transmembrane</keyword>
<dbReference type="CDD" id="cd06261">
    <property type="entry name" value="TM_PBP2"/>
    <property type="match status" value="1"/>
</dbReference>
<feature type="transmembrane region" description="Helical" evidence="8">
    <location>
        <begin position="185"/>
        <end position="209"/>
    </location>
</feature>
<comment type="subcellular location">
    <subcellularLocation>
        <location evidence="1">Cell membrane</location>
        <topology evidence="1">Multi-pass membrane protein</topology>
    </subcellularLocation>
</comment>
<evidence type="ECO:0000256" key="8">
    <source>
        <dbReference type="SAM" id="Phobius"/>
    </source>
</evidence>
<feature type="domain" description="ABC transmembrane type-1" evidence="9">
    <location>
        <begin position="52"/>
        <end position="258"/>
    </location>
</feature>
<dbReference type="PANTHER" id="PTHR42929">
    <property type="entry name" value="INNER MEMBRANE ABC TRANSPORTER PERMEASE PROTEIN YDCU-RELATED-RELATED"/>
    <property type="match status" value="1"/>
</dbReference>
<dbReference type="PANTHER" id="PTHR42929:SF5">
    <property type="entry name" value="ABC TRANSPORTER PERMEASE PROTEIN"/>
    <property type="match status" value="1"/>
</dbReference>
<feature type="transmembrane region" description="Helical" evidence="8">
    <location>
        <begin position="237"/>
        <end position="258"/>
    </location>
</feature>
<organism evidence="10">
    <name type="scientific">bioreactor metagenome</name>
    <dbReference type="NCBI Taxonomy" id="1076179"/>
    <lineage>
        <taxon>unclassified sequences</taxon>
        <taxon>metagenomes</taxon>
        <taxon>ecological metagenomes</taxon>
    </lineage>
</organism>
<comment type="caution">
    <text evidence="10">The sequence shown here is derived from an EMBL/GenBank/DDBJ whole genome shotgun (WGS) entry which is preliminary data.</text>
</comment>
<keyword evidence="3" id="KW-0813">Transport</keyword>
<evidence type="ECO:0000256" key="6">
    <source>
        <dbReference type="ARBA" id="ARBA00022989"/>
    </source>
</evidence>
<feature type="transmembrane region" description="Helical" evidence="8">
    <location>
        <begin position="138"/>
        <end position="164"/>
    </location>
</feature>
<dbReference type="SUPFAM" id="SSF161098">
    <property type="entry name" value="MetI-like"/>
    <property type="match status" value="1"/>
</dbReference>
<feature type="transmembrane region" description="Helical" evidence="8">
    <location>
        <begin position="7"/>
        <end position="36"/>
    </location>
</feature>
<dbReference type="Gene3D" id="1.10.3720.10">
    <property type="entry name" value="MetI-like"/>
    <property type="match status" value="1"/>
</dbReference>
<evidence type="ECO:0000259" key="9">
    <source>
        <dbReference type="PROSITE" id="PS50928"/>
    </source>
</evidence>
<feature type="transmembrane region" description="Helical" evidence="8">
    <location>
        <begin position="87"/>
        <end position="110"/>
    </location>
</feature>
<reference evidence="10" key="1">
    <citation type="submission" date="2019-08" db="EMBL/GenBank/DDBJ databases">
        <authorList>
            <person name="Kucharzyk K."/>
            <person name="Murdoch R.W."/>
            <person name="Higgins S."/>
            <person name="Loffler F."/>
        </authorList>
    </citation>
    <scope>NUCLEOTIDE SEQUENCE</scope>
</reference>
<evidence type="ECO:0000256" key="5">
    <source>
        <dbReference type="ARBA" id="ARBA00022692"/>
    </source>
</evidence>
<dbReference type="GO" id="GO:0005886">
    <property type="term" value="C:plasma membrane"/>
    <property type="evidence" value="ECO:0007669"/>
    <property type="project" value="UniProtKB-SubCell"/>
</dbReference>
<evidence type="ECO:0000256" key="4">
    <source>
        <dbReference type="ARBA" id="ARBA00022475"/>
    </source>
</evidence>
<dbReference type="PROSITE" id="PS50928">
    <property type="entry name" value="ABC_TM1"/>
    <property type="match status" value="1"/>
</dbReference>
<sequence>MKLQHYVLAIGPSLLLAGVCLLIPLFATIIPTFFTLSSYLDFFSDSFFRNIFYRSLRLSLLTTLITIVIGLPTSYYISLRRERTRRLLLSLIMFPLLTNAVVRGFAWISILGRNGIINQFFLSLGIIDEPLKLLYTDFAIVIGSVYLFLPVMISTLTSVMVGIGEDVLEASYSLGCSPSKTFFKIIIPLSFSGLLIASVLVFSGTISAYTTPTLLGGNQNMMLASLLFQQSNTLSNWSTSAVIAFIMIVVSLGVMKLFNLLAGKVDRRGEKDV</sequence>
<dbReference type="AlphaFoldDB" id="A0A644YMH2"/>
<evidence type="ECO:0000256" key="3">
    <source>
        <dbReference type="ARBA" id="ARBA00022448"/>
    </source>
</evidence>
<evidence type="ECO:0000313" key="10">
    <source>
        <dbReference type="EMBL" id="MPM29081.1"/>
    </source>
</evidence>
<dbReference type="EMBL" id="VSSQ01005418">
    <property type="protein sequence ID" value="MPM29081.1"/>
    <property type="molecule type" value="Genomic_DNA"/>
</dbReference>
<dbReference type="GO" id="GO:0055085">
    <property type="term" value="P:transmembrane transport"/>
    <property type="evidence" value="ECO:0007669"/>
    <property type="project" value="InterPro"/>
</dbReference>
<keyword evidence="6 8" id="KW-1133">Transmembrane helix</keyword>
<gene>
    <name evidence="10" type="ORF">SDC9_75620</name>
</gene>
<feature type="transmembrane region" description="Helical" evidence="8">
    <location>
        <begin position="56"/>
        <end position="75"/>
    </location>
</feature>